<accession>A0A4R4X8L5</accession>
<name>A0A4R4X8L5_9ACTN</name>
<proteinExistence type="inferred from homology"/>
<comment type="caution">
    <text evidence="3">The sequence shown here is derived from an EMBL/GenBank/DDBJ whole genome shotgun (WGS) entry which is preliminary data.</text>
</comment>
<dbReference type="PROSITE" id="PS00061">
    <property type="entry name" value="ADH_SHORT"/>
    <property type="match status" value="1"/>
</dbReference>
<protein>
    <submittedName>
        <fullName evidence="3">SDR family oxidoreductase</fullName>
    </submittedName>
</protein>
<evidence type="ECO:0000313" key="4">
    <source>
        <dbReference type="Proteomes" id="UP000295172"/>
    </source>
</evidence>
<evidence type="ECO:0000313" key="3">
    <source>
        <dbReference type="EMBL" id="TDD26804.1"/>
    </source>
</evidence>
<dbReference type="EMBL" id="SMKR01000042">
    <property type="protein sequence ID" value="TDD26804.1"/>
    <property type="molecule type" value="Genomic_DNA"/>
</dbReference>
<evidence type="ECO:0000256" key="1">
    <source>
        <dbReference type="ARBA" id="ARBA00006484"/>
    </source>
</evidence>
<sequence length="242" mass="24521">MSRSALVIGATSPIGTAIVRALVADGCRVVGVSLHDQHVDGLELHLAIDCADPTGAAEAVGRALAHLGVLDILVTAAGYMPIAPAHRTSDEQWRDALANTLDTFFFPVRAALPYLHSGASVVAVSSVNAFLAAPWTAAYSAAKGGIDALVRQLAVDYGRRGIRVNSVSPGIVGGEGLPDAAAGYPLGRTIRPEEVAAAVAFLAGATSSAITGVVLPVDGGLSVLSPSAVGRADLRARLSADD</sequence>
<gene>
    <name evidence="3" type="ORF">E1218_12155</name>
</gene>
<dbReference type="InterPro" id="IPR020904">
    <property type="entry name" value="Sc_DH/Rdtase_CS"/>
</dbReference>
<keyword evidence="4" id="KW-1185">Reference proteome</keyword>
<dbReference type="Proteomes" id="UP000295172">
    <property type="component" value="Unassembled WGS sequence"/>
</dbReference>
<dbReference type="PANTHER" id="PTHR43477:SF1">
    <property type="entry name" value="DIHYDROANTICAPSIN 7-DEHYDROGENASE"/>
    <property type="match status" value="1"/>
</dbReference>
<dbReference type="CDD" id="cd05233">
    <property type="entry name" value="SDR_c"/>
    <property type="match status" value="1"/>
</dbReference>
<dbReference type="InterPro" id="IPR002347">
    <property type="entry name" value="SDR_fam"/>
</dbReference>
<dbReference type="Pfam" id="PF13561">
    <property type="entry name" value="adh_short_C2"/>
    <property type="match status" value="1"/>
</dbReference>
<dbReference type="PRINTS" id="PR00080">
    <property type="entry name" value="SDRFAMILY"/>
</dbReference>
<dbReference type="PANTHER" id="PTHR43477">
    <property type="entry name" value="DIHYDROANTICAPSIN 7-DEHYDROGENASE"/>
    <property type="match status" value="1"/>
</dbReference>
<dbReference type="SUPFAM" id="SSF51735">
    <property type="entry name" value="NAD(P)-binding Rossmann-fold domains"/>
    <property type="match status" value="1"/>
</dbReference>
<comment type="similarity">
    <text evidence="1">Belongs to the short-chain dehydrogenases/reductases (SDR) family.</text>
</comment>
<reference evidence="3 4" key="1">
    <citation type="submission" date="2019-02" db="EMBL/GenBank/DDBJ databases">
        <title>Draft genome sequences of novel Actinobacteria.</title>
        <authorList>
            <person name="Sahin N."/>
            <person name="Ay H."/>
            <person name="Saygin H."/>
        </authorList>
    </citation>
    <scope>NUCLEOTIDE SEQUENCE [LARGE SCALE GENOMIC DNA]</scope>
    <source>
        <strain evidence="3 4">16K104</strain>
    </source>
</reference>
<dbReference type="OrthoDB" id="286404at2"/>
<dbReference type="RefSeq" id="WP_132319381.1">
    <property type="nucleotide sequence ID" value="NZ_SMKR01000042.1"/>
</dbReference>
<dbReference type="PRINTS" id="PR00081">
    <property type="entry name" value="GDHRDH"/>
</dbReference>
<dbReference type="InterPro" id="IPR051122">
    <property type="entry name" value="SDR_DHRS6-like"/>
</dbReference>
<dbReference type="Gene3D" id="3.40.50.720">
    <property type="entry name" value="NAD(P)-binding Rossmann-like Domain"/>
    <property type="match status" value="1"/>
</dbReference>
<evidence type="ECO:0000256" key="2">
    <source>
        <dbReference type="ARBA" id="ARBA00023002"/>
    </source>
</evidence>
<organism evidence="3 4">
    <name type="scientific">Kribbella turkmenica</name>
    <dbReference type="NCBI Taxonomy" id="2530375"/>
    <lineage>
        <taxon>Bacteria</taxon>
        <taxon>Bacillati</taxon>
        <taxon>Actinomycetota</taxon>
        <taxon>Actinomycetes</taxon>
        <taxon>Propionibacteriales</taxon>
        <taxon>Kribbellaceae</taxon>
        <taxon>Kribbella</taxon>
    </lineage>
</organism>
<dbReference type="GO" id="GO:0016491">
    <property type="term" value="F:oxidoreductase activity"/>
    <property type="evidence" value="ECO:0007669"/>
    <property type="project" value="UniProtKB-KW"/>
</dbReference>
<dbReference type="InterPro" id="IPR036291">
    <property type="entry name" value="NAD(P)-bd_dom_sf"/>
</dbReference>
<dbReference type="FunFam" id="3.40.50.720:FF:000084">
    <property type="entry name" value="Short-chain dehydrogenase reductase"/>
    <property type="match status" value="1"/>
</dbReference>
<dbReference type="AlphaFoldDB" id="A0A4R4X8L5"/>
<keyword evidence="2" id="KW-0560">Oxidoreductase</keyword>